<evidence type="ECO:0000313" key="2">
    <source>
        <dbReference type="Proteomes" id="UP000008915"/>
    </source>
</evidence>
<evidence type="ECO:0000313" key="1">
    <source>
        <dbReference type="EMBL" id="ADU50189.1"/>
    </source>
</evidence>
<reference evidence="1 2" key="1">
    <citation type="journal article" date="2010" name="Stand. Genomic Sci.">
        <title>Complete genome sequence of Thermaerobacter marianensis type strain (7p75a).</title>
        <authorList>
            <person name="Han C."/>
            <person name="Gu W."/>
            <person name="Zhang X."/>
            <person name="Lapidus A."/>
            <person name="Nolan M."/>
            <person name="Copeland A."/>
            <person name="Lucas S."/>
            <person name="Del Rio T.G."/>
            <person name="Tice H."/>
            <person name="Cheng J.F."/>
            <person name="Tapia R."/>
            <person name="Goodwin L."/>
            <person name="Pitluck S."/>
            <person name="Pagani I."/>
            <person name="Ivanova N."/>
            <person name="Mavromatis K."/>
            <person name="Mikhailova N."/>
            <person name="Pati A."/>
            <person name="Chen A."/>
            <person name="Palaniappan K."/>
            <person name="Land M."/>
            <person name="Hauser L."/>
            <person name="Chang Y.J."/>
            <person name="Jeffries C.D."/>
            <person name="Schneider S."/>
            <person name="Rohde M."/>
            <person name="Goker M."/>
            <person name="Pukall R."/>
            <person name="Woyke T."/>
            <person name="Bristow J."/>
            <person name="Eisen J.A."/>
            <person name="Markowitz V."/>
            <person name="Hugenholtz P."/>
            <person name="Kyrpides N.C."/>
            <person name="Klenk H.P."/>
            <person name="Detter J.C."/>
        </authorList>
    </citation>
    <scope>NUCLEOTIDE SEQUENCE [LARGE SCALE GENOMIC DNA]</scope>
    <source>
        <strain evidence="2">ATCC 700841 / DSM 12885 / JCM 10246 / 7p75a</strain>
    </source>
</reference>
<dbReference type="HOGENOM" id="CLU_1577754_0_0_9"/>
<name>E6SKK2_THEM7</name>
<proteinExistence type="predicted"/>
<accession>E6SKK2</accession>
<organism evidence="1 2">
    <name type="scientific">Thermaerobacter marianensis (strain ATCC 700841 / DSM 12885 / JCM 10246 / 7p75a)</name>
    <dbReference type="NCBI Taxonomy" id="644966"/>
    <lineage>
        <taxon>Bacteria</taxon>
        <taxon>Bacillati</taxon>
        <taxon>Bacillota</taxon>
        <taxon>Clostridia</taxon>
        <taxon>Eubacteriales</taxon>
        <taxon>Clostridiales Family XVII. Incertae Sedis</taxon>
        <taxon>Thermaerobacter</taxon>
    </lineage>
</organism>
<dbReference type="KEGG" id="tmr:Tmar_0064"/>
<dbReference type="EMBL" id="CP002344">
    <property type="protein sequence ID" value="ADU50189.1"/>
    <property type="molecule type" value="Genomic_DNA"/>
</dbReference>
<protein>
    <recommendedName>
        <fullName evidence="3">Helix-turn-helix domain-containing protein</fullName>
    </recommendedName>
</protein>
<dbReference type="RefSeq" id="WP_013494495.1">
    <property type="nucleotide sequence ID" value="NC_014831.1"/>
</dbReference>
<gene>
    <name evidence="1" type="ordered locus">Tmar_0064</name>
</gene>
<dbReference type="OrthoDB" id="9875539at2"/>
<reference evidence="2" key="2">
    <citation type="journal article" date="2010" name="Stand. Genomic Sci.">
        <title>Complete genome sequence of Thermaerobacter marianensis type strain (7p75aT).</title>
        <authorList>
            <person name="Han C."/>
            <person name="Gu W."/>
            <person name="Zhang X."/>
            <person name="Lapidus A."/>
            <person name="Nolan M."/>
            <person name="Copeland A."/>
            <person name="Lucas S."/>
            <person name="Glavina Del Rio T."/>
            <person name="Tice H."/>
            <person name="Cheng J."/>
            <person name="Tapia R."/>
            <person name="Goodwin L."/>
            <person name="Pitluck S."/>
            <person name="Pagani I."/>
            <person name="Ivanova N."/>
            <person name="Mavromatis K."/>
            <person name="Mikhailova N."/>
            <person name="Pati A."/>
            <person name="Chen A."/>
            <person name="Palaniappan K."/>
            <person name="Land M."/>
            <person name="Hauser L."/>
            <person name="Chang Y."/>
            <person name="Jeffries C."/>
            <person name="Schneider S."/>
            <person name="Rohde M."/>
            <person name="Goker M."/>
            <person name="Pukall R."/>
            <person name="Woyke T."/>
            <person name="Bristow J."/>
            <person name="Eisen J."/>
            <person name="Markowitz V."/>
            <person name="Hugenholtz P."/>
            <person name="Kyrpides N."/>
            <person name="Klenk H."/>
            <person name="Detter J."/>
        </authorList>
    </citation>
    <scope>NUCLEOTIDE SEQUENCE [LARGE SCALE GENOMIC DNA]</scope>
    <source>
        <strain evidence="2">ATCC 700841 / DSM 12885 / JCM 10246 / 7p75a</strain>
    </source>
</reference>
<dbReference type="AlphaFoldDB" id="E6SKK2"/>
<keyword evidence="2" id="KW-1185">Reference proteome</keyword>
<dbReference type="Proteomes" id="UP000008915">
    <property type="component" value="Chromosome"/>
</dbReference>
<evidence type="ECO:0008006" key="3">
    <source>
        <dbReference type="Google" id="ProtNLM"/>
    </source>
</evidence>
<sequence length="169" mass="19029">MTYTTLDGRVLDLGGLTEVEQQHLDRCIEAYRQGMDWDQFMRLVDTPENPLVRTVGRGWVTREVAVRPMYQAIRDMADRLAIQQGYMAPSEGIDPDSDPFADEWIPAREAAERKGVSLVALHKAIDRGDIIARPATPGGGRIVVSARSLEKWKVDRARQQAGRARARTR</sequence>